<dbReference type="OrthoDB" id="5870696at2"/>
<dbReference type="UniPathway" id="UPA00115">
    <property type="reaction ID" value="UER00412"/>
</dbReference>
<evidence type="ECO:0000313" key="4">
    <source>
        <dbReference type="EMBL" id="PZE21694.1"/>
    </source>
</evidence>
<keyword evidence="2 3" id="KW-0413">Isomerase</keyword>
<feature type="binding site" evidence="3">
    <location>
        <begin position="93"/>
        <end position="96"/>
    </location>
    <ligand>
        <name>substrate</name>
    </ligand>
</feature>
<sequence length="225" mass="24152">MDSKRLAGEAAVNYVEDGMLLGLGTGSTVYWSLQKIGELVQSGLRIRGAPTSAETEKIARQLGIPLIALSEVSELDLTIDGADEVNPDFQLIKGGGGALLREKMAASISRRFIVVVDNSKYVPALGQFPLPVEVVPFGWQITRRQISGFGCEPVLRQVHGSPFVTDNGNYILDCQFAALEAPEELHRQLNLIPGVVENGLFVNMADMVIIGASDGSIETKVNTGV</sequence>
<dbReference type="GO" id="GO:0004751">
    <property type="term" value="F:ribose-5-phosphate isomerase activity"/>
    <property type="evidence" value="ECO:0007669"/>
    <property type="project" value="UniProtKB-UniRule"/>
</dbReference>
<dbReference type="InterPro" id="IPR020672">
    <property type="entry name" value="Ribose5P_isomerase_typA_subgr"/>
</dbReference>
<comment type="caution">
    <text evidence="4">The sequence shown here is derived from an EMBL/GenBank/DDBJ whole genome shotgun (WGS) entry which is preliminary data.</text>
</comment>
<dbReference type="FunFam" id="3.40.50.1360:FF:000001">
    <property type="entry name" value="Ribose-5-phosphate isomerase A"/>
    <property type="match status" value="1"/>
</dbReference>
<comment type="similarity">
    <text evidence="3">Belongs to the ribose 5-phosphate isomerase family.</text>
</comment>
<dbReference type="InterPro" id="IPR004788">
    <property type="entry name" value="Ribose5P_isomerase_type_A"/>
</dbReference>
<dbReference type="InterPro" id="IPR037171">
    <property type="entry name" value="NagB/RpiA_transferase-like"/>
</dbReference>
<evidence type="ECO:0000256" key="2">
    <source>
        <dbReference type="ARBA" id="ARBA00023235"/>
    </source>
</evidence>
<dbReference type="GO" id="GO:0006014">
    <property type="term" value="P:D-ribose metabolic process"/>
    <property type="evidence" value="ECO:0007669"/>
    <property type="project" value="TreeGrafter"/>
</dbReference>
<protein>
    <recommendedName>
        <fullName evidence="3">Ribose-5-phosphate isomerase A</fullName>
        <ecNumber evidence="3">5.3.1.6</ecNumber>
    </recommendedName>
    <alternativeName>
        <fullName evidence="3">Phosphoriboisomerase A</fullName>
        <shortName evidence="3">PRI</shortName>
    </alternativeName>
</protein>
<dbReference type="GO" id="GO:0009052">
    <property type="term" value="P:pentose-phosphate shunt, non-oxidative branch"/>
    <property type="evidence" value="ECO:0007669"/>
    <property type="project" value="UniProtKB-UniRule"/>
</dbReference>
<evidence type="ECO:0000256" key="3">
    <source>
        <dbReference type="HAMAP-Rule" id="MF_00170"/>
    </source>
</evidence>
<proteinExistence type="inferred from homology"/>
<organism evidence="4 5">
    <name type="scientific">Paenibacillus xerothermodurans</name>
    <dbReference type="NCBI Taxonomy" id="1977292"/>
    <lineage>
        <taxon>Bacteria</taxon>
        <taxon>Bacillati</taxon>
        <taxon>Bacillota</taxon>
        <taxon>Bacilli</taxon>
        <taxon>Bacillales</taxon>
        <taxon>Paenibacillaceae</taxon>
        <taxon>Paenibacillus</taxon>
    </lineage>
</organism>
<name>A0A2W1NCK4_PAEXE</name>
<comment type="catalytic activity">
    <reaction evidence="1 3">
        <text>aldehydo-D-ribose 5-phosphate = D-ribulose 5-phosphate</text>
        <dbReference type="Rhea" id="RHEA:14657"/>
        <dbReference type="ChEBI" id="CHEBI:58121"/>
        <dbReference type="ChEBI" id="CHEBI:58273"/>
        <dbReference type="EC" id="5.3.1.6"/>
    </reaction>
</comment>
<gene>
    <name evidence="3" type="primary">rpiA</name>
    <name evidence="4" type="ORF">CBW46_004545</name>
</gene>
<dbReference type="RefSeq" id="WP_089198836.1">
    <property type="nucleotide sequence ID" value="NZ_NHRJ02000002.1"/>
</dbReference>
<dbReference type="HAMAP" id="MF_00170">
    <property type="entry name" value="Rib_5P_isom_A"/>
    <property type="match status" value="1"/>
</dbReference>
<dbReference type="Gene3D" id="3.30.70.260">
    <property type="match status" value="1"/>
</dbReference>
<comment type="pathway">
    <text evidence="3">Carbohydrate degradation; pentose phosphate pathway; D-ribose 5-phosphate from D-ribulose 5-phosphate (non-oxidative stage): step 1/1.</text>
</comment>
<keyword evidence="5" id="KW-1185">Reference proteome</keyword>
<reference evidence="4" key="1">
    <citation type="submission" date="2018-06" db="EMBL/GenBank/DDBJ databases">
        <title>Paenibacillus xerothermodurans sp. nov. an extremely dry heat resistant spore forming bacterium isolated from the soil of Cape Canaveral, Florida.</title>
        <authorList>
            <person name="Seuylemezian A."/>
            <person name="Kaur N."/>
            <person name="Patil P."/>
            <person name="Patil P."/>
            <person name="Mayilraj S."/>
            <person name="Vaishampayan P."/>
        </authorList>
    </citation>
    <scope>NUCLEOTIDE SEQUENCE [LARGE SCALE GENOMIC DNA]</scope>
    <source>
        <strain evidence="4">ATCC 27380</strain>
    </source>
</reference>
<evidence type="ECO:0000313" key="5">
    <source>
        <dbReference type="Proteomes" id="UP000214746"/>
    </source>
</evidence>
<feature type="binding site" evidence="3">
    <location>
        <position position="120"/>
    </location>
    <ligand>
        <name>substrate</name>
    </ligand>
</feature>
<dbReference type="PANTHER" id="PTHR11934:SF0">
    <property type="entry name" value="RIBOSE-5-PHOSPHATE ISOMERASE"/>
    <property type="match status" value="1"/>
</dbReference>
<dbReference type="NCBIfam" id="NF001924">
    <property type="entry name" value="PRK00702.1"/>
    <property type="match status" value="1"/>
</dbReference>
<feature type="binding site" evidence="3">
    <location>
        <begin position="25"/>
        <end position="28"/>
    </location>
    <ligand>
        <name>substrate</name>
    </ligand>
</feature>
<dbReference type="SUPFAM" id="SSF100950">
    <property type="entry name" value="NagB/RpiA/CoA transferase-like"/>
    <property type="match status" value="1"/>
</dbReference>
<comment type="subunit">
    <text evidence="3">Homodimer.</text>
</comment>
<accession>A0A2W1NCK4</accession>
<dbReference type="AlphaFoldDB" id="A0A2W1NCK4"/>
<dbReference type="Proteomes" id="UP000214746">
    <property type="component" value="Unassembled WGS sequence"/>
</dbReference>
<feature type="binding site" evidence="3">
    <location>
        <begin position="80"/>
        <end position="83"/>
    </location>
    <ligand>
        <name>substrate</name>
    </ligand>
</feature>
<dbReference type="CDD" id="cd01398">
    <property type="entry name" value="RPI_A"/>
    <property type="match status" value="1"/>
</dbReference>
<evidence type="ECO:0000256" key="1">
    <source>
        <dbReference type="ARBA" id="ARBA00001713"/>
    </source>
</evidence>
<dbReference type="Gene3D" id="3.40.50.1360">
    <property type="match status" value="1"/>
</dbReference>
<feature type="active site" description="Proton acceptor" evidence="3">
    <location>
        <position position="102"/>
    </location>
</feature>
<dbReference type="GO" id="GO:0005829">
    <property type="term" value="C:cytosol"/>
    <property type="evidence" value="ECO:0007669"/>
    <property type="project" value="TreeGrafter"/>
</dbReference>
<dbReference type="EC" id="5.3.1.6" evidence="3"/>
<dbReference type="Pfam" id="PF06026">
    <property type="entry name" value="Rib_5-P_isom_A"/>
    <property type="match status" value="1"/>
</dbReference>
<dbReference type="EMBL" id="NHRJ02000002">
    <property type="protein sequence ID" value="PZE21694.1"/>
    <property type="molecule type" value="Genomic_DNA"/>
</dbReference>
<dbReference type="PANTHER" id="PTHR11934">
    <property type="entry name" value="RIBOSE-5-PHOSPHATE ISOMERASE"/>
    <property type="match status" value="1"/>
</dbReference>
<comment type="function">
    <text evidence="3">Catalyzes the reversible conversion of ribose-5-phosphate to ribulose 5-phosphate.</text>
</comment>
<dbReference type="NCBIfam" id="TIGR00021">
    <property type="entry name" value="rpiA"/>
    <property type="match status" value="1"/>
</dbReference>
<dbReference type="SUPFAM" id="SSF75445">
    <property type="entry name" value="D-ribose-5-phosphate isomerase (RpiA), lid domain"/>
    <property type="match status" value="1"/>
</dbReference>